<organism evidence="3 4">
    <name type="scientific">Candidatus Acidianus copahuensis</name>
    <dbReference type="NCBI Taxonomy" id="1160895"/>
    <lineage>
        <taxon>Archaea</taxon>
        <taxon>Thermoproteota</taxon>
        <taxon>Thermoprotei</taxon>
        <taxon>Sulfolobales</taxon>
        <taxon>Sulfolobaceae</taxon>
        <taxon>Acidianus</taxon>
    </lineage>
</organism>
<reference evidence="3 4" key="1">
    <citation type="submission" date="2014-03" db="EMBL/GenBank/DDBJ databases">
        <title>Draft genome sequence of the novel thermoacidophilic archaea Acidianus copahuensis ALE1 strain, isolated from Copahue volcanic area in Neuquen Argentina.</title>
        <authorList>
            <person name="Urbieta M.S."/>
            <person name="Rascovan N."/>
            <person name="Castro C."/>
            <person name="Revale S."/>
            <person name="Giaveno M.A."/>
            <person name="Vazquez M.P."/>
            <person name="Donati E.R."/>
        </authorList>
    </citation>
    <scope>NUCLEOTIDE SEQUENCE [LARGE SCALE GENOMIC DNA]</scope>
    <source>
        <strain evidence="3 4">ALE1</strain>
    </source>
</reference>
<evidence type="ECO:0000259" key="1">
    <source>
        <dbReference type="Pfam" id="PF00501"/>
    </source>
</evidence>
<keyword evidence="4" id="KW-1185">Reference proteome</keyword>
<dbReference type="OrthoDB" id="193284at2157"/>
<dbReference type="Pfam" id="PF13193">
    <property type="entry name" value="AMP-binding_C"/>
    <property type="match status" value="1"/>
</dbReference>
<name>A0A031LWK1_9CREN</name>
<dbReference type="InterPro" id="IPR025110">
    <property type="entry name" value="AMP-bd_C"/>
</dbReference>
<evidence type="ECO:0000259" key="2">
    <source>
        <dbReference type="Pfam" id="PF13193"/>
    </source>
</evidence>
<comment type="caution">
    <text evidence="3">The sequence shown here is derived from an EMBL/GenBank/DDBJ whole genome shotgun (WGS) entry which is preliminary data.</text>
</comment>
<sequence>MDKFNVPLLQTYGMTEALSVTSQPIELKHVLGTVGIPEVDVDVKVVDPDNPEKELGVNETGELLVKSPWIMKGYSDEGENTKVFLNGWLRTGDLLMMNDDGLFFFKGVKKRLIKYKGYPIFPRDLELILLKHPAVKEVFVTAEKDPSVGEIPVAYVVPRDNVSEDEPIKFVNSKVAFYKKLRKIYLVKEIPK</sequence>
<dbReference type="InterPro" id="IPR045851">
    <property type="entry name" value="AMP-bd_C_sf"/>
</dbReference>
<dbReference type="STRING" id="1160895.CM19_00725"/>
<dbReference type="AlphaFoldDB" id="A0A031LWK1"/>
<dbReference type="InterPro" id="IPR000873">
    <property type="entry name" value="AMP-dep_synth/lig_dom"/>
</dbReference>
<accession>A0A031LWK1</accession>
<proteinExistence type="predicted"/>
<dbReference type="RefSeq" id="WP_052349383.1">
    <property type="nucleotide sequence ID" value="NZ_JFZT01000014.1"/>
</dbReference>
<evidence type="ECO:0000313" key="3">
    <source>
        <dbReference type="EMBL" id="EZQ11523.1"/>
    </source>
</evidence>
<dbReference type="Proteomes" id="UP000024332">
    <property type="component" value="Unassembled WGS sequence"/>
</dbReference>
<dbReference type="EMBL" id="JFZT01000014">
    <property type="protein sequence ID" value="EZQ11523.1"/>
    <property type="molecule type" value="Genomic_DNA"/>
</dbReference>
<dbReference type="SUPFAM" id="SSF56801">
    <property type="entry name" value="Acetyl-CoA synthetase-like"/>
    <property type="match status" value="1"/>
</dbReference>
<dbReference type="InterPro" id="IPR042099">
    <property type="entry name" value="ANL_N_sf"/>
</dbReference>
<evidence type="ECO:0000313" key="4">
    <source>
        <dbReference type="Proteomes" id="UP000024332"/>
    </source>
</evidence>
<feature type="domain" description="AMP-dependent synthetase/ligase" evidence="1">
    <location>
        <begin position="3"/>
        <end position="74"/>
    </location>
</feature>
<dbReference type="PANTHER" id="PTHR24096">
    <property type="entry name" value="LONG-CHAIN-FATTY-ACID--COA LIGASE"/>
    <property type="match status" value="1"/>
</dbReference>
<dbReference type="Pfam" id="PF00501">
    <property type="entry name" value="AMP-binding"/>
    <property type="match status" value="1"/>
</dbReference>
<dbReference type="Gene3D" id="3.30.300.30">
    <property type="match status" value="1"/>
</dbReference>
<dbReference type="Gene3D" id="3.40.50.12780">
    <property type="entry name" value="N-terminal domain of ligase-like"/>
    <property type="match status" value="1"/>
</dbReference>
<dbReference type="CDD" id="cd04433">
    <property type="entry name" value="AFD_class_I"/>
    <property type="match status" value="1"/>
</dbReference>
<feature type="domain" description="AMP-binding enzyme C-terminal" evidence="2">
    <location>
        <begin position="125"/>
        <end position="192"/>
    </location>
</feature>
<gene>
    <name evidence="3" type="ORF">CM19_00725</name>
</gene>
<dbReference type="GO" id="GO:0016405">
    <property type="term" value="F:CoA-ligase activity"/>
    <property type="evidence" value="ECO:0007669"/>
    <property type="project" value="TreeGrafter"/>
</dbReference>
<protein>
    <submittedName>
        <fullName evidence="3">Acyl-CoA synthetase</fullName>
    </submittedName>
</protein>